<dbReference type="GeneID" id="37034151"/>
<dbReference type="PROSITE" id="PS00108">
    <property type="entry name" value="PROTEIN_KINASE_ST"/>
    <property type="match status" value="1"/>
</dbReference>
<keyword evidence="2" id="KW-0723">Serine/threonine-protein kinase</keyword>
<feature type="compositionally biased region" description="Polar residues" evidence="14">
    <location>
        <begin position="791"/>
        <end position="814"/>
    </location>
</feature>
<evidence type="ECO:0000313" key="16">
    <source>
        <dbReference type="EMBL" id="PWN41431.1"/>
    </source>
</evidence>
<dbReference type="InterPro" id="IPR030616">
    <property type="entry name" value="Aur-like"/>
</dbReference>
<feature type="compositionally biased region" description="Low complexity" evidence="14">
    <location>
        <begin position="587"/>
        <end position="608"/>
    </location>
</feature>
<feature type="compositionally biased region" description="Polar residues" evidence="14">
    <location>
        <begin position="445"/>
        <end position="459"/>
    </location>
</feature>
<feature type="compositionally biased region" description="Basic residues" evidence="14">
    <location>
        <begin position="1163"/>
        <end position="1173"/>
    </location>
</feature>
<feature type="region of interest" description="Disordered" evidence="14">
    <location>
        <begin position="716"/>
        <end position="1361"/>
    </location>
</feature>
<feature type="binding site" evidence="11">
    <location>
        <begin position="195"/>
        <end position="196"/>
    </location>
    <ligand>
        <name>ATP</name>
        <dbReference type="ChEBI" id="CHEBI:30616"/>
    </ligand>
</feature>
<feature type="compositionally biased region" description="Acidic residues" evidence="14">
    <location>
        <begin position="1385"/>
        <end position="1396"/>
    </location>
</feature>
<gene>
    <name evidence="16" type="ORF">IE81DRAFT_303678</name>
</gene>
<dbReference type="FunFam" id="1.10.510.10:FF:000650">
    <property type="entry name" value="Serine/threonine-protein kinase ppk16"/>
    <property type="match status" value="1"/>
</dbReference>
<feature type="compositionally biased region" description="Polar residues" evidence="14">
    <location>
        <begin position="417"/>
        <end position="427"/>
    </location>
</feature>
<keyword evidence="6 16" id="KW-0418">Kinase</keyword>
<feature type="region of interest" description="Disordered" evidence="14">
    <location>
        <begin position="1"/>
        <end position="40"/>
    </location>
</feature>
<feature type="compositionally biased region" description="Low complexity" evidence="14">
    <location>
        <begin position="1150"/>
        <end position="1162"/>
    </location>
</feature>
<dbReference type="InterPro" id="IPR011009">
    <property type="entry name" value="Kinase-like_dom_sf"/>
</dbReference>
<feature type="compositionally biased region" description="Polar residues" evidence="14">
    <location>
        <begin position="501"/>
        <end position="517"/>
    </location>
</feature>
<evidence type="ECO:0000256" key="10">
    <source>
        <dbReference type="PIRSR" id="PIRSR630616-1"/>
    </source>
</evidence>
<dbReference type="RefSeq" id="XP_025368591.1">
    <property type="nucleotide sequence ID" value="XM_025512281.1"/>
</dbReference>
<feature type="compositionally biased region" description="Low complexity" evidence="14">
    <location>
        <begin position="1085"/>
        <end position="1103"/>
    </location>
</feature>
<keyword evidence="4" id="KW-0808">Transferase</keyword>
<feature type="region of interest" description="Disordered" evidence="14">
    <location>
        <begin position="1433"/>
        <end position="1460"/>
    </location>
</feature>
<dbReference type="InterPro" id="IPR017441">
    <property type="entry name" value="Protein_kinase_ATP_BS"/>
</dbReference>
<evidence type="ECO:0000256" key="7">
    <source>
        <dbReference type="ARBA" id="ARBA00022840"/>
    </source>
</evidence>
<evidence type="ECO:0000259" key="15">
    <source>
        <dbReference type="PROSITE" id="PS50011"/>
    </source>
</evidence>
<evidence type="ECO:0000313" key="17">
    <source>
        <dbReference type="Proteomes" id="UP000245783"/>
    </source>
</evidence>
<evidence type="ECO:0000256" key="14">
    <source>
        <dbReference type="SAM" id="MobiDB-lite"/>
    </source>
</evidence>
<dbReference type="GO" id="GO:0005524">
    <property type="term" value="F:ATP binding"/>
    <property type="evidence" value="ECO:0007669"/>
    <property type="project" value="UniProtKB-UniRule"/>
</dbReference>
<feature type="compositionally biased region" description="Polar residues" evidence="14">
    <location>
        <begin position="1123"/>
        <end position="1134"/>
    </location>
</feature>
<dbReference type="GO" id="GO:0004674">
    <property type="term" value="F:protein serine/threonine kinase activity"/>
    <property type="evidence" value="ECO:0007669"/>
    <property type="project" value="UniProtKB-KW"/>
</dbReference>
<dbReference type="Pfam" id="PF00069">
    <property type="entry name" value="Pkinase"/>
    <property type="match status" value="1"/>
</dbReference>
<feature type="region of interest" description="Disordered" evidence="14">
    <location>
        <begin position="1385"/>
        <end position="1416"/>
    </location>
</feature>
<evidence type="ECO:0000256" key="12">
    <source>
        <dbReference type="PIRSR" id="PIRSR630616-3"/>
    </source>
</evidence>
<feature type="compositionally biased region" description="Basic residues" evidence="14">
    <location>
        <begin position="609"/>
        <end position="621"/>
    </location>
</feature>
<keyword evidence="5 11" id="KW-0547">Nucleotide-binding</keyword>
<dbReference type="EMBL" id="KZ819393">
    <property type="protein sequence ID" value="PWN41431.1"/>
    <property type="molecule type" value="Genomic_DNA"/>
</dbReference>
<evidence type="ECO:0000256" key="8">
    <source>
        <dbReference type="ARBA" id="ARBA00047899"/>
    </source>
</evidence>
<feature type="compositionally biased region" description="Low complexity" evidence="14">
    <location>
        <begin position="896"/>
        <end position="912"/>
    </location>
</feature>
<dbReference type="InterPro" id="IPR000719">
    <property type="entry name" value="Prot_kinase_dom"/>
</dbReference>
<evidence type="ECO:0000256" key="6">
    <source>
        <dbReference type="ARBA" id="ARBA00022777"/>
    </source>
</evidence>
<organism evidence="16 17">
    <name type="scientific">Ceraceosorus guamensis</name>
    <dbReference type="NCBI Taxonomy" id="1522189"/>
    <lineage>
        <taxon>Eukaryota</taxon>
        <taxon>Fungi</taxon>
        <taxon>Dikarya</taxon>
        <taxon>Basidiomycota</taxon>
        <taxon>Ustilaginomycotina</taxon>
        <taxon>Exobasidiomycetes</taxon>
        <taxon>Ceraceosorales</taxon>
        <taxon>Ceraceosoraceae</taxon>
        <taxon>Ceraceosorus</taxon>
    </lineage>
</organism>
<feature type="compositionally biased region" description="Polar residues" evidence="14">
    <location>
        <begin position="988"/>
        <end position="1020"/>
    </location>
</feature>
<keyword evidence="3" id="KW-0597">Phosphoprotein</keyword>
<dbReference type="Gene3D" id="1.10.510.10">
    <property type="entry name" value="Transferase(Phosphotransferase) domain 1"/>
    <property type="match status" value="1"/>
</dbReference>
<feature type="compositionally biased region" description="Basic and acidic residues" evidence="14">
    <location>
        <begin position="525"/>
        <end position="537"/>
    </location>
</feature>
<proteinExistence type="predicted"/>
<feature type="compositionally biased region" description="Low complexity" evidence="14">
    <location>
        <begin position="460"/>
        <end position="476"/>
    </location>
</feature>
<dbReference type="InterPro" id="IPR008271">
    <property type="entry name" value="Ser/Thr_kinase_AS"/>
</dbReference>
<dbReference type="PROSITE" id="PS00107">
    <property type="entry name" value="PROTEIN_KINASE_ATP"/>
    <property type="match status" value="1"/>
</dbReference>
<evidence type="ECO:0000256" key="5">
    <source>
        <dbReference type="ARBA" id="ARBA00022741"/>
    </source>
</evidence>
<feature type="compositionally biased region" description="Low complexity" evidence="14">
    <location>
        <begin position="1501"/>
        <end position="1510"/>
    </location>
</feature>
<evidence type="ECO:0000256" key="3">
    <source>
        <dbReference type="ARBA" id="ARBA00022553"/>
    </source>
</evidence>
<feature type="domain" description="Protein kinase" evidence="15">
    <location>
        <begin position="74"/>
        <end position="320"/>
    </location>
</feature>
<comment type="catalytic activity">
    <reaction evidence="9">
        <text>L-seryl-[protein] + ATP = O-phospho-L-seryl-[protein] + ADP + H(+)</text>
        <dbReference type="Rhea" id="RHEA:17989"/>
        <dbReference type="Rhea" id="RHEA-COMP:9863"/>
        <dbReference type="Rhea" id="RHEA-COMP:11604"/>
        <dbReference type="ChEBI" id="CHEBI:15378"/>
        <dbReference type="ChEBI" id="CHEBI:29999"/>
        <dbReference type="ChEBI" id="CHEBI:30616"/>
        <dbReference type="ChEBI" id="CHEBI:83421"/>
        <dbReference type="ChEBI" id="CHEBI:456216"/>
        <dbReference type="EC" id="2.7.11.1"/>
    </reaction>
</comment>
<feature type="region of interest" description="Disordered" evidence="14">
    <location>
        <begin position="342"/>
        <end position="635"/>
    </location>
</feature>
<feature type="active site" description="Proton acceptor" evidence="10">
    <location>
        <position position="191"/>
    </location>
</feature>
<dbReference type="PROSITE" id="PS50011">
    <property type="entry name" value="PROTEIN_KINASE_DOM"/>
    <property type="match status" value="1"/>
</dbReference>
<reference evidence="16 17" key="1">
    <citation type="journal article" date="2018" name="Mol. Biol. Evol.">
        <title>Broad Genomic Sampling Reveals a Smut Pathogenic Ancestry of the Fungal Clade Ustilaginomycotina.</title>
        <authorList>
            <person name="Kijpornyongpan T."/>
            <person name="Mondo S.J."/>
            <person name="Barry K."/>
            <person name="Sandor L."/>
            <person name="Lee J."/>
            <person name="Lipzen A."/>
            <person name="Pangilinan J."/>
            <person name="LaButti K."/>
            <person name="Hainaut M."/>
            <person name="Henrissat B."/>
            <person name="Grigoriev I.V."/>
            <person name="Spatafora J.W."/>
            <person name="Aime M.C."/>
        </authorList>
    </citation>
    <scope>NUCLEOTIDE SEQUENCE [LARGE SCALE GENOMIC DNA]</scope>
    <source>
        <strain evidence="16 17">MCA 4658</strain>
    </source>
</reference>
<accession>A0A316VYU5</accession>
<feature type="compositionally biased region" description="Low complexity" evidence="14">
    <location>
        <begin position="767"/>
        <end position="776"/>
    </location>
</feature>
<feature type="binding site" evidence="11 13">
    <location>
        <position position="103"/>
    </location>
    <ligand>
        <name>ATP</name>
        <dbReference type="ChEBI" id="CHEBI:30616"/>
    </ligand>
</feature>
<evidence type="ECO:0000256" key="9">
    <source>
        <dbReference type="ARBA" id="ARBA00048679"/>
    </source>
</evidence>
<protein>
    <recommendedName>
        <fullName evidence="1">non-specific serine/threonine protein kinase</fullName>
        <ecNumber evidence="1">2.7.11.1</ecNumber>
    </recommendedName>
</protein>
<evidence type="ECO:0000256" key="1">
    <source>
        <dbReference type="ARBA" id="ARBA00012513"/>
    </source>
</evidence>
<dbReference type="SMART" id="SM00220">
    <property type="entry name" value="S_TKc"/>
    <property type="match status" value="1"/>
</dbReference>
<comment type="catalytic activity">
    <reaction evidence="8">
        <text>L-threonyl-[protein] + ATP = O-phospho-L-threonyl-[protein] + ADP + H(+)</text>
        <dbReference type="Rhea" id="RHEA:46608"/>
        <dbReference type="Rhea" id="RHEA-COMP:11060"/>
        <dbReference type="Rhea" id="RHEA-COMP:11605"/>
        <dbReference type="ChEBI" id="CHEBI:15378"/>
        <dbReference type="ChEBI" id="CHEBI:30013"/>
        <dbReference type="ChEBI" id="CHEBI:30616"/>
        <dbReference type="ChEBI" id="CHEBI:61977"/>
        <dbReference type="ChEBI" id="CHEBI:456216"/>
        <dbReference type="EC" id="2.7.11.1"/>
    </reaction>
</comment>
<feature type="compositionally biased region" description="Polar residues" evidence="14">
    <location>
        <begin position="1311"/>
        <end position="1324"/>
    </location>
</feature>
<dbReference type="EC" id="2.7.11.1" evidence="1"/>
<feature type="compositionally biased region" description="Low complexity" evidence="14">
    <location>
        <begin position="1177"/>
        <end position="1194"/>
    </location>
</feature>
<feature type="compositionally biased region" description="Low complexity" evidence="14">
    <location>
        <begin position="1061"/>
        <end position="1072"/>
    </location>
</feature>
<dbReference type="SUPFAM" id="SSF56112">
    <property type="entry name" value="Protein kinase-like (PK-like)"/>
    <property type="match status" value="1"/>
</dbReference>
<dbReference type="OrthoDB" id="504170at2759"/>
<feature type="compositionally biased region" description="Polar residues" evidence="14">
    <location>
        <begin position="835"/>
        <end position="846"/>
    </location>
</feature>
<feature type="compositionally biased region" description="Basic and acidic residues" evidence="14">
    <location>
        <begin position="929"/>
        <end position="941"/>
    </location>
</feature>
<dbReference type="CDD" id="cd14003">
    <property type="entry name" value="STKc_AMPK-like"/>
    <property type="match status" value="1"/>
</dbReference>
<dbReference type="PANTHER" id="PTHR24350">
    <property type="entry name" value="SERINE/THREONINE-PROTEIN KINASE IAL-RELATED"/>
    <property type="match status" value="1"/>
</dbReference>
<feature type="cross-link" description="Glycyl lysine isopeptide (Lys-Gly) (interchain with G-Cter in SUMO2)" evidence="12">
    <location>
        <position position="193"/>
    </location>
</feature>
<evidence type="ECO:0000256" key="13">
    <source>
        <dbReference type="PROSITE-ProRule" id="PRU10141"/>
    </source>
</evidence>
<evidence type="ECO:0000256" key="11">
    <source>
        <dbReference type="PIRSR" id="PIRSR630616-2"/>
    </source>
</evidence>
<dbReference type="InParanoid" id="A0A316VYU5"/>
<evidence type="ECO:0000256" key="2">
    <source>
        <dbReference type="ARBA" id="ARBA00022527"/>
    </source>
</evidence>
<keyword evidence="7 11" id="KW-0067">ATP-binding</keyword>
<keyword evidence="17" id="KW-1185">Reference proteome</keyword>
<dbReference type="STRING" id="1522189.A0A316VYU5"/>
<evidence type="ECO:0000256" key="4">
    <source>
        <dbReference type="ARBA" id="ARBA00022679"/>
    </source>
</evidence>
<feature type="region of interest" description="Disordered" evidence="14">
    <location>
        <begin position="1474"/>
        <end position="1572"/>
    </location>
</feature>
<feature type="compositionally biased region" description="Gly residues" evidence="14">
    <location>
        <begin position="8"/>
        <end position="24"/>
    </location>
</feature>
<feature type="binding site" evidence="11">
    <location>
        <position position="209"/>
    </location>
    <ligand>
        <name>ATP</name>
        <dbReference type="ChEBI" id="CHEBI:30616"/>
    </ligand>
</feature>
<dbReference type="Proteomes" id="UP000245783">
    <property type="component" value="Unassembled WGS sequence"/>
</dbReference>
<name>A0A316VYU5_9BASI</name>
<feature type="compositionally biased region" description="Polar residues" evidence="14">
    <location>
        <begin position="391"/>
        <end position="408"/>
    </location>
</feature>
<sequence>MSRRQREWGGGAVSSSSGGHGAGPSSGSATAGAGAGAAGTGSSRIINQKAALASAYQELGKELASGKLKSVGSYTLGRPIGEGTFGKVRMGVHRLTGTRVAIKQVPKAHSASLTREIHHHRRLHHPHVMQLYEVIATESNIWMVSELCAGGELYDYLVERGTMPEPEARRLFGQLCLAVAYIHGRGIVHRDLKLENVLLDERCNVKLGDFGFTREFEGKRLMDTFCGTTGYAAPEMLAGKKYTGEEVDIWSLGVILYALLCGTLPFDDDDEAVMKEKILACEFDLPDLISEESKDLLSSVLQLDPTSRPSIKSILSHPWFSKIMISSPMSPLDEDAAAAEPSYFVNPPASSSGPRGRESNPKPSDPAAGERSAPANGAHEELGAATDAQADATSPPASTETSYETAPTRSLEEPLDSSHQVTMTPLPSGSKADRTSVEQLGARSSHPSNFSEASFHTVMSDSGSSDQRSSRTGGTSPITDSTSEHDEPTGSGGQGSGTSPVRKSSTASGESTDTAPTKTRGLALHKNESQTTIRREGSNGSDVSRGRGNSIAAPAGKAAASTLPTHHEGPAALEESAESETEDVHTSSRPPSALSARLARAGSQSSARGHARTPSRTKRRSLSSGGLSDHHPPHLAPKPVNYVALLEDASPALFTSVVEQNLLHSLSNLGLDVGQVVHSVLTDACDASGGLWWLLKLKASDAQDAALALPASAGSVVSSSAPRLGPAPPPIPIKDPNRPSSTTASPSKKDESLSEASMTPRATSVGAKPAKVPPLKLAKESERPSTAPALTPTSDTGKFPSTTIAESASTQTGGNAPIGPIQTVPRPVRADRNRTSSFSIKLSSVLANAARKDSGDGAGEDGDDVAVPERSKSPVSMLFGSRKVGGTVKDKTRQGSPAAPSTALPASRSALANLNTGSRLPDGTPSPRPKKDPARDRERIRSLMAGKEADDDESLTQGSPRPVTKSPGTPGKAKASSRLELSAPMTKSVDTFSTVSSTNDEVKSSTSKPRLKSNFLSTVRTWLGAEDKQGKRRRKANASGSSTKTGSVYGHDGLGSLHQGSVARRSSVSRRANPYPTGSMAGPVRSPRSPQRGSLSRRSSSGSAHLFDGHLGGGPPIRPVNLRRQSAGSITPTATLHGGDAAEFAHFGALQRSRPSSSQSLHRPPHAGLHHKQGSASSSGSFMRQQQQQGSMRGAHSRRPSTDGGTTVRRHRQYPSVHSLTDRPRSEASNSRPSSLYAPAVAEENEEESQGGHGAATPRRVSLESRSAMAEGSQGRASPVVQQAHAHAPHRASVFVAHKSRSPYGPPSASPMLQSALHSKLSSPNPTPAAHGEAPAAGTGMWRRSWGRPPPSWAGPVDMGPTRSELAAAALIARPKLRDVFADREDDEWEDEDDEPTYAGGLGQLDSFGSGWRGTSRNTAGSGFESMFGGINSGRSVSGLPPTSTTAFGTPSRIGFGNSEGSLLSSGRYAGVRSIFQPPSLGRDTAPRLLSMQINADEDASAGSALGSASDTNSADKSTLGAPSNKDAPPNNLTGVAPAAPASGLMGTGTARLRGPTPAFKTITIEEEEEDE</sequence>
<feature type="compositionally biased region" description="Polar residues" evidence="14">
    <location>
        <begin position="1433"/>
        <end position="1449"/>
    </location>
</feature>